<feature type="non-terminal residue" evidence="1">
    <location>
        <position position="108"/>
    </location>
</feature>
<dbReference type="InterPro" id="IPR027417">
    <property type="entry name" value="P-loop_NTPase"/>
</dbReference>
<gene>
    <name evidence="1" type="ORF">S06H3_48137</name>
</gene>
<evidence type="ECO:0000313" key="1">
    <source>
        <dbReference type="EMBL" id="GAI39708.1"/>
    </source>
</evidence>
<protein>
    <submittedName>
        <fullName evidence="1">Uncharacterized protein</fullName>
    </submittedName>
</protein>
<dbReference type="AlphaFoldDB" id="X1N7Y4"/>
<accession>X1N7Y4</accession>
<name>X1N7Y4_9ZZZZ</name>
<proteinExistence type="predicted"/>
<comment type="caution">
    <text evidence="1">The sequence shown here is derived from an EMBL/GenBank/DDBJ whole genome shotgun (WGS) entry which is preliminary data.</text>
</comment>
<dbReference type="EMBL" id="BARV01030296">
    <property type="protein sequence ID" value="GAI39708.1"/>
    <property type="molecule type" value="Genomic_DNA"/>
</dbReference>
<reference evidence="1" key="1">
    <citation type="journal article" date="2014" name="Front. Microbiol.">
        <title>High frequency of phylogenetically diverse reductive dehalogenase-homologous genes in deep subseafloor sedimentary metagenomes.</title>
        <authorList>
            <person name="Kawai M."/>
            <person name="Futagami T."/>
            <person name="Toyoda A."/>
            <person name="Takaki Y."/>
            <person name="Nishi S."/>
            <person name="Hori S."/>
            <person name="Arai W."/>
            <person name="Tsubouchi T."/>
            <person name="Morono Y."/>
            <person name="Uchiyama I."/>
            <person name="Ito T."/>
            <person name="Fujiyama A."/>
            <person name="Inagaki F."/>
            <person name="Takami H."/>
        </authorList>
    </citation>
    <scope>NUCLEOTIDE SEQUENCE</scope>
    <source>
        <strain evidence="1">Expedition CK06-06</strain>
    </source>
</reference>
<dbReference type="Gene3D" id="3.40.50.300">
    <property type="entry name" value="P-loop containing nucleotide triphosphate hydrolases"/>
    <property type="match status" value="1"/>
</dbReference>
<sequence length="108" mass="12396">MGDDFFDADTKISDFALYSRALSRCRVEHFAEKLKHDKLVAEKQAILDFMREIDEKKKEVFMQTFNELSQYFSKIFSELSPGGVARLILENEEIPFEGGLEIEAKPAG</sequence>
<organism evidence="1">
    <name type="scientific">marine sediment metagenome</name>
    <dbReference type="NCBI Taxonomy" id="412755"/>
    <lineage>
        <taxon>unclassified sequences</taxon>
        <taxon>metagenomes</taxon>
        <taxon>ecological metagenomes</taxon>
    </lineage>
</organism>